<evidence type="ECO:0000313" key="10">
    <source>
        <dbReference type="EMBL" id="MBY9074027.1"/>
    </source>
</evidence>
<dbReference type="RefSeq" id="WP_221023753.1">
    <property type="nucleotide sequence ID" value="NZ_JAIEZQ010000001.1"/>
</dbReference>
<evidence type="ECO:0000256" key="1">
    <source>
        <dbReference type="ARBA" id="ARBA00004651"/>
    </source>
</evidence>
<sequence length="257" mass="27185">MDRATPIGVGLGLAAILVANVLEGGNPMSLLLLPPMLLVFGGTVGAAVAGGTMADAKHAVTSLKRAMAWKATPPAELVPVVVSLADKARREGLLMLEDAAKEVDDDFLRRGVSLAVDGTDPDELREILESELFAKRSADKHAAKFFNDMGGYAPTIGIIGTVMGLVHVLENLSQPEELGHLIAGAFIATLWGVLSANVVWLPIGSRLSRIGELEAQRMELVVEGVMAIQAGSNPRVVAQRLQSLLPAEERETEQRAA</sequence>
<evidence type="ECO:0000256" key="5">
    <source>
        <dbReference type="ARBA" id="ARBA00022692"/>
    </source>
</evidence>
<evidence type="ECO:0000256" key="7">
    <source>
        <dbReference type="ARBA" id="ARBA00023136"/>
    </source>
</evidence>
<dbReference type="PROSITE" id="PS01307">
    <property type="entry name" value="MOTA"/>
    <property type="match status" value="1"/>
</dbReference>
<evidence type="ECO:0000256" key="6">
    <source>
        <dbReference type="ARBA" id="ARBA00022989"/>
    </source>
</evidence>
<dbReference type="InterPro" id="IPR047055">
    <property type="entry name" value="MotA-like"/>
</dbReference>
<keyword evidence="10" id="KW-0282">Flagellum</keyword>
<keyword evidence="10" id="KW-0969">Cilium</keyword>
<feature type="domain" description="MotA/TolQ/ExbB proton channel" evidence="9">
    <location>
        <begin position="100"/>
        <end position="219"/>
    </location>
</feature>
<feature type="transmembrane region" description="Helical" evidence="8">
    <location>
        <begin position="33"/>
        <end position="54"/>
    </location>
</feature>
<reference evidence="10 11" key="1">
    <citation type="submission" date="2021-08" db="EMBL/GenBank/DDBJ databases">
        <title>Nocardioides bacterium WL0053 sp. nov., isolated from the sediment.</title>
        <authorList>
            <person name="Wang L."/>
            <person name="Zhang D."/>
            <person name="Zhang A."/>
        </authorList>
    </citation>
    <scope>NUCLEOTIDE SEQUENCE [LARGE SCALE GENOMIC DNA]</scope>
    <source>
        <strain evidence="10 11">WL0053</strain>
    </source>
</reference>
<name>A0ABS7RG62_9ACTN</name>
<comment type="caution">
    <text evidence="10">The sequence shown here is derived from an EMBL/GenBank/DDBJ whole genome shotgun (WGS) entry which is preliminary data.</text>
</comment>
<gene>
    <name evidence="10" type="ORF">K1X13_04240</name>
</gene>
<dbReference type="Pfam" id="PF01618">
    <property type="entry name" value="MotA_ExbB"/>
    <property type="match status" value="1"/>
</dbReference>
<dbReference type="Proteomes" id="UP000754710">
    <property type="component" value="Unassembled WGS sequence"/>
</dbReference>
<keyword evidence="7 8" id="KW-0472">Membrane</keyword>
<feature type="transmembrane region" description="Helical" evidence="8">
    <location>
        <begin position="149"/>
        <end position="169"/>
    </location>
</feature>
<organism evidence="10 11">
    <name type="scientific">Nocardioides jiangsuensis</name>
    <dbReference type="NCBI Taxonomy" id="2866161"/>
    <lineage>
        <taxon>Bacteria</taxon>
        <taxon>Bacillati</taxon>
        <taxon>Actinomycetota</taxon>
        <taxon>Actinomycetes</taxon>
        <taxon>Propionibacteriales</taxon>
        <taxon>Nocardioidaceae</taxon>
        <taxon>Nocardioides</taxon>
    </lineage>
</organism>
<comment type="subcellular location">
    <subcellularLocation>
        <location evidence="1">Cell membrane</location>
        <topology evidence="1">Multi-pass membrane protein</topology>
    </subcellularLocation>
</comment>
<feature type="transmembrane region" description="Helical" evidence="8">
    <location>
        <begin position="181"/>
        <end position="203"/>
    </location>
</feature>
<keyword evidence="5 8" id="KW-0812">Transmembrane</keyword>
<evidence type="ECO:0000256" key="4">
    <source>
        <dbReference type="ARBA" id="ARBA00022475"/>
    </source>
</evidence>
<comment type="similarity">
    <text evidence="2">Belongs to the MotA family.</text>
</comment>
<evidence type="ECO:0000256" key="3">
    <source>
        <dbReference type="ARBA" id="ARBA00022448"/>
    </source>
</evidence>
<protein>
    <submittedName>
        <fullName evidence="10">Flagellar motor protein</fullName>
    </submittedName>
</protein>
<evidence type="ECO:0000256" key="8">
    <source>
        <dbReference type="SAM" id="Phobius"/>
    </source>
</evidence>
<keyword evidence="11" id="KW-1185">Reference proteome</keyword>
<evidence type="ECO:0000256" key="2">
    <source>
        <dbReference type="ARBA" id="ARBA00008038"/>
    </source>
</evidence>
<keyword evidence="4" id="KW-1003">Cell membrane</keyword>
<dbReference type="PANTHER" id="PTHR30433">
    <property type="entry name" value="CHEMOTAXIS PROTEIN MOTA"/>
    <property type="match status" value="1"/>
</dbReference>
<dbReference type="NCBIfam" id="NF006583">
    <property type="entry name" value="PRK09109.1"/>
    <property type="match status" value="1"/>
</dbReference>
<accession>A0ABS7RG62</accession>
<dbReference type="InterPro" id="IPR002898">
    <property type="entry name" value="MotA_ExbB_proton_chnl"/>
</dbReference>
<keyword evidence="3" id="KW-0813">Transport</keyword>
<keyword evidence="6 8" id="KW-1133">Transmembrane helix</keyword>
<evidence type="ECO:0000259" key="9">
    <source>
        <dbReference type="Pfam" id="PF01618"/>
    </source>
</evidence>
<proteinExistence type="inferred from homology"/>
<keyword evidence="10" id="KW-0966">Cell projection</keyword>
<dbReference type="PANTHER" id="PTHR30433:SF3">
    <property type="entry name" value="MOTILITY PROTEIN A"/>
    <property type="match status" value="1"/>
</dbReference>
<dbReference type="EMBL" id="JAIEZQ010000001">
    <property type="protein sequence ID" value="MBY9074027.1"/>
    <property type="molecule type" value="Genomic_DNA"/>
</dbReference>
<dbReference type="InterPro" id="IPR000540">
    <property type="entry name" value="Flag_MotA_CS"/>
</dbReference>
<evidence type="ECO:0000313" key="11">
    <source>
        <dbReference type="Proteomes" id="UP000754710"/>
    </source>
</evidence>